<protein>
    <submittedName>
        <fullName evidence="1">Uncharacterized protein</fullName>
    </submittedName>
</protein>
<name>A0A7Z0DBL4_9ACTN</name>
<proteinExistence type="predicted"/>
<reference evidence="1 2" key="1">
    <citation type="submission" date="2020-07" db="EMBL/GenBank/DDBJ databases">
        <title>Sequencing the genomes of 1000 actinobacteria strains.</title>
        <authorList>
            <person name="Klenk H.-P."/>
        </authorList>
    </citation>
    <scope>NUCLEOTIDE SEQUENCE [LARGE SCALE GENOMIC DNA]</scope>
    <source>
        <strain evidence="1 2">DSM 103164</strain>
    </source>
</reference>
<comment type="caution">
    <text evidence="1">The sequence shown here is derived from an EMBL/GenBank/DDBJ whole genome shotgun (WGS) entry which is preliminary data.</text>
</comment>
<dbReference type="AlphaFoldDB" id="A0A7Z0DBL4"/>
<gene>
    <name evidence="1" type="ORF">GGQ54_002869</name>
</gene>
<evidence type="ECO:0000313" key="1">
    <source>
        <dbReference type="EMBL" id="NYI72309.1"/>
    </source>
</evidence>
<dbReference type="EMBL" id="JACBZS010000001">
    <property type="protein sequence ID" value="NYI72309.1"/>
    <property type="molecule type" value="Genomic_DNA"/>
</dbReference>
<accession>A0A7Z0DBL4</accession>
<keyword evidence="2" id="KW-1185">Reference proteome</keyword>
<organism evidence="1 2">
    <name type="scientific">Naumannella cuiyingiana</name>
    <dbReference type="NCBI Taxonomy" id="1347891"/>
    <lineage>
        <taxon>Bacteria</taxon>
        <taxon>Bacillati</taxon>
        <taxon>Actinomycetota</taxon>
        <taxon>Actinomycetes</taxon>
        <taxon>Propionibacteriales</taxon>
        <taxon>Propionibacteriaceae</taxon>
        <taxon>Naumannella</taxon>
    </lineage>
</organism>
<sequence>MHLILECSTDLPGRGVWIMTPLPTSLGAVALQKKTMSPAWKVGYGDG</sequence>
<dbReference type="Proteomes" id="UP000527616">
    <property type="component" value="Unassembled WGS sequence"/>
</dbReference>
<evidence type="ECO:0000313" key="2">
    <source>
        <dbReference type="Proteomes" id="UP000527616"/>
    </source>
</evidence>